<keyword evidence="9 11" id="KW-0472">Membrane</keyword>
<name>A0ABR1FDE1_9ASCO</name>
<sequence length="290" mass="32885">MTLQDLTTIVEKITETVEQLETSSSTASAEQVAIELEDGGLGDSEVEKQAFGLFRDTIRRNMLNTNLEYARKLLTQIDSGAMTSDTSDPYLKSKAIIFAERKRIRNVQDKLQTVDEDISHRAQKVTKNLEILKKTKIRAAKKQPSEEQSDPLDATPDPEQDSMLSAPTTDSEKWQQFSSLPSSKQTTLEDRLQYHREQQDALTESLIQQTSILKRNAMALGEKLEKDKDVVMNAMHALDRNVDNMRRTGGRLSQYRELSAIGWKFYIVSVGVMFFAVLIAMIVIKVLPKW</sequence>
<keyword evidence="7" id="KW-0653">Protein transport</keyword>
<keyword evidence="8 11" id="KW-1133">Transmembrane helix</keyword>
<evidence type="ECO:0000256" key="6">
    <source>
        <dbReference type="ARBA" id="ARBA00022892"/>
    </source>
</evidence>
<dbReference type="GeneID" id="90037113"/>
<feature type="region of interest" description="Disordered" evidence="10">
    <location>
        <begin position="136"/>
        <end position="188"/>
    </location>
</feature>
<dbReference type="InterPro" id="IPR019150">
    <property type="entry name" value="Vesicle_transport_protein_Use1"/>
</dbReference>
<evidence type="ECO:0000256" key="3">
    <source>
        <dbReference type="ARBA" id="ARBA00022448"/>
    </source>
</evidence>
<feature type="transmembrane region" description="Helical" evidence="11">
    <location>
        <begin position="263"/>
        <end position="287"/>
    </location>
</feature>
<evidence type="ECO:0000313" key="12">
    <source>
        <dbReference type="EMBL" id="KAK7207762.1"/>
    </source>
</evidence>
<proteinExistence type="inferred from homology"/>
<keyword evidence="5" id="KW-0256">Endoplasmic reticulum</keyword>
<keyword evidence="13" id="KW-1185">Reference proteome</keyword>
<evidence type="ECO:0000313" key="13">
    <source>
        <dbReference type="Proteomes" id="UP001498771"/>
    </source>
</evidence>
<dbReference type="RefSeq" id="XP_064770795.1">
    <property type="nucleotide sequence ID" value="XM_064911601.1"/>
</dbReference>
<dbReference type="Proteomes" id="UP001498771">
    <property type="component" value="Unassembled WGS sequence"/>
</dbReference>
<feature type="compositionally biased region" description="Polar residues" evidence="10">
    <location>
        <begin position="162"/>
        <end position="186"/>
    </location>
</feature>
<keyword evidence="6" id="KW-0931">ER-Golgi transport</keyword>
<evidence type="ECO:0000256" key="5">
    <source>
        <dbReference type="ARBA" id="ARBA00022824"/>
    </source>
</evidence>
<evidence type="ECO:0000256" key="9">
    <source>
        <dbReference type="ARBA" id="ARBA00023136"/>
    </source>
</evidence>
<accession>A0ABR1FDE1</accession>
<dbReference type="Pfam" id="PF09753">
    <property type="entry name" value="Use1"/>
    <property type="match status" value="1"/>
</dbReference>
<keyword evidence="3" id="KW-0813">Transport</keyword>
<evidence type="ECO:0000256" key="10">
    <source>
        <dbReference type="SAM" id="MobiDB-lite"/>
    </source>
</evidence>
<evidence type="ECO:0000256" key="11">
    <source>
        <dbReference type="SAM" id="Phobius"/>
    </source>
</evidence>
<dbReference type="PANTHER" id="PTHR13050">
    <property type="entry name" value="USE1-LIKE PROTEIN"/>
    <property type="match status" value="1"/>
</dbReference>
<dbReference type="EMBL" id="JBBJBU010000001">
    <property type="protein sequence ID" value="KAK7207762.1"/>
    <property type="molecule type" value="Genomic_DNA"/>
</dbReference>
<evidence type="ECO:0000256" key="8">
    <source>
        <dbReference type="ARBA" id="ARBA00022989"/>
    </source>
</evidence>
<dbReference type="PANTHER" id="PTHR13050:SF7">
    <property type="entry name" value="VESICLE TRANSPORT PROTEIN USE1"/>
    <property type="match status" value="1"/>
</dbReference>
<comment type="caution">
    <text evidence="12">The sequence shown here is derived from an EMBL/GenBank/DDBJ whole genome shotgun (WGS) entry which is preliminary data.</text>
</comment>
<organism evidence="12 13">
    <name type="scientific">Myxozyma melibiosi</name>
    <dbReference type="NCBI Taxonomy" id="54550"/>
    <lineage>
        <taxon>Eukaryota</taxon>
        <taxon>Fungi</taxon>
        <taxon>Dikarya</taxon>
        <taxon>Ascomycota</taxon>
        <taxon>Saccharomycotina</taxon>
        <taxon>Lipomycetes</taxon>
        <taxon>Lipomycetales</taxon>
        <taxon>Lipomycetaceae</taxon>
        <taxon>Myxozyma</taxon>
    </lineage>
</organism>
<keyword evidence="4 11" id="KW-0812">Transmembrane</keyword>
<comment type="subcellular location">
    <subcellularLocation>
        <location evidence="1">Endoplasmic reticulum membrane</location>
        <topology evidence="1">Single-pass type IV membrane protein</topology>
    </subcellularLocation>
</comment>
<evidence type="ECO:0000256" key="1">
    <source>
        <dbReference type="ARBA" id="ARBA00004163"/>
    </source>
</evidence>
<evidence type="ECO:0000256" key="2">
    <source>
        <dbReference type="ARBA" id="ARBA00007891"/>
    </source>
</evidence>
<protein>
    <recommendedName>
        <fullName evidence="14">t-SNARE coiled-coil homology domain-containing protein</fullName>
    </recommendedName>
</protein>
<gene>
    <name evidence="12" type="ORF">BZA70DRAFT_272151</name>
</gene>
<reference evidence="12 13" key="1">
    <citation type="submission" date="2024-03" db="EMBL/GenBank/DDBJ databases">
        <title>Genome-scale model development and genomic sequencing of the oleaginous clade Lipomyces.</title>
        <authorList>
            <consortium name="Lawrence Berkeley National Laboratory"/>
            <person name="Czajka J.J."/>
            <person name="Han Y."/>
            <person name="Kim J."/>
            <person name="Mondo S.J."/>
            <person name="Hofstad B.A."/>
            <person name="Robles A."/>
            <person name="Haridas S."/>
            <person name="Riley R."/>
            <person name="LaButti K."/>
            <person name="Pangilinan J."/>
            <person name="Andreopoulos W."/>
            <person name="Lipzen A."/>
            <person name="Yan J."/>
            <person name="Wang M."/>
            <person name="Ng V."/>
            <person name="Grigoriev I.V."/>
            <person name="Spatafora J.W."/>
            <person name="Magnuson J.K."/>
            <person name="Baker S.E."/>
            <person name="Pomraning K.R."/>
        </authorList>
    </citation>
    <scope>NUCLEOTIDE SEQUENCE [LARGE SCALE GENOMIC DNA]</scope>
    <source>
        <strain evidence="12 13">Phaff 52-87</strain>
    </source>
</reference>
<evidence type="ECO:0000256" key="7">
    <source>
        <dbReference type="ARBA" id="ARBA00022927"/>
    </source>
</evidence>
<comment type="similarity">
    <text evidence="2">Belongs to the USE1 family.</text>
</comment>
<evidence type="ECO:0000256" key="4">
    <source>
        <dbReference type="ARBA" id="ARBA00022692"/>
    </source>
</evidence>
<evidence type="ECO:0008006" key="14">
    <source>
        <dbReference type="Google" id="ProtNLM"/>
    </source>
</evidence>